<dbReference type="GO" id="GO:0008299">
    <property type="term" value="P:isoprenoid biosynthetic process"/>
    <property type="evidence" value="ECO:0007669"/>
    <property type="project" value="UniProtKB-ARBA"/>
</dbReference>
<protein>
    <recommendedName>
        <fullName evidence="4">Terpene synthase</fullName>
        <ecNumber evidence="4">4.2.3.-</ecNumber>
    </recommendedName>
</protein>
<dbReference type="InterPro" id="IPR034686">
    <property type="entry name" value="Terpene_cyclase-like_2"/>
</dbReference>
<evidence type="ECO:0000256" key="3">
    <source>
        <dbReference type="ARBA" id="ARBA00022842"/>
    </source>
</evidence>
<comment type="caution">
    <text evidence="5">The sequence shown here is derived from an EMBL/GenBank/DDBJ whole genome shotgun (WGS) entry which is preliminary data.</text>
</comment>
<dbReference type="OrthoDB" id="2861623at2759"/>
<dbReference type="Pfam" id="PF19086">
    <property type="entry name" value="Terpene_syn_C_2"/>
    <property type="match status" value="1"/>
</dbReference>
<dbReference type="InParanoid" id="A0A423WAP8"/>
<dbReference type="EC" id="4.2.3.-" evidence="4"/>
<evidence type="ECO:0000256" key="1">
    <source>
        <dbReference type="ARBA" id="ARBA00001946"/>
    </source>
</evidence>
<keyword evidence="4" id="KW-0456">Lyase</keyword>
<proteinExistence type="inferred from homology"/>
<dbReference type="AlphaFoldDB" id="A0A423WAP8"/>
<keyword evidence="6" id="KW-1185">Reference proteome</keyword>
<dbReference type="SFLD" id="SFLDS00005">
    <property type="entry name" value="Isoprenoid_Synthase_Type_I"/>
    <property type="match status" value="1"/>
</dbReference>
<organism evidence="5 6">
    <name type="scientific">Cytospora leucostoma</name>
    <dbReference type="NCBI Taxonomy" id="1230097"/>
    <lineage>
        <taxon>Eukaryota</taxon>
        <taxon>Fungi</taxon>
        <taxon>Dikarya</taxon>
        <taxon>Ascomycota</taxon>
        <taxon>Pezizomycotina</taxon>
        <taxon>Sordariomycetes</taxon>
        <taxon>Sordariomycetidae</taxon>
        <taxon>Diaporthales</taxon>
        <taxon>Cytosporaceae</taxon>
        <taxon>Cytospora</taxon>
    </lineage>
</organism>
<evidence type="ECO:0000313" key="5">
    <source>
        <dbReference type="EMBL" id="ROW00444.1"/>
    </source>
</evidence>
<dbReference type="GO" id="GO:0010333">
    <property type="term" value="F:terpene synthase activity"/>
    <property type="evidence" value="ECO:0007669"/>
    <property type="project" value="InterPro"/>
</dbReference>
<comment type="similarity">
    <text evidence="2 4">Belongs to the terpene synthase family.</text>
</comment>
<evidence type="ECO:0000256" key="2">
    <source>
        <dbReference type="ARBA" id="ARBA00006333"/>
    </source>
</evidence>
<evidence type="ECO:0000313" key="6">
    <source>
        <dbReference type="Proteomes" id="UP000285146"/>
    </source>
</evidence>
<dbReference type="EMBL" id="LKEB01000056">
    <property type="protein sequence ID" value="ROW00444.1"/>
    <property type="molecule type" value="Genomic_DNA"/>
</dbReference>
<gene>
    <name evidence="5" type="ORF">VPNG_07958</name>
</gene>
<dbReference type="GO" id="GO:0046872">
    <property type="term" value="F:metal ion binding"/>
    <property type="evidence" value="ECO:0007669"/>
    <property type="project" value="UniProtKB-KW"/>
</dbReference>
<keyword evidence="3 4" id="KW-0460">Magnesium</keyword>
<comment type="cofactor">
    <cofactor evidence="1 4">
        <name>Mg(2+)</name>
        <dbReference type="ChEBI" id="CHEBI:18420"/>
    </cofactor>
</comment>
<keyword evidence="4" id="KW-0479">Metal-binding</keyword>
<accession>A0A423WAP8</accession>
<dbReference type="PANTHER" id="PTHR35201:SF4">
    <property type="entry name" value="BETA-PINACENE SYNTHASE-RELATED"/>
    <property type="match status" value="1"/>
</dbReference>
<name>A0A423WAP8_9PEZI</name>
<dbReference type="SFLD" id="SFLDG01020">
    <property type="entry name" value="Terpene_Cyclase_Like_2"/>
    <property type="match status" value="1"/>
</dbReference>
<dbReference type="Gene3D" id="1.10.600.10">
    <property type="entry name" value="Farnesyl Diphosphate Synthase"/>
    <property type="match status" value="1"/>
</dbReference>
<sequence length="383" mass="44647">MGATISLLVRLYAPSRFLPRFQSTKDEESSSSCDPNAALSRELRGKRIHVDMTKSFLGWPTGTSHPQYKRLQLECDRVLEIGVLDPNRCRKFKKSDFALFSSLWWPYAEWEDLYTAMLFTVALFVWDDTIDTNEHMLASDFERAEVWREESLSYFKYHLKLSPQDVEPPCPDDICLLFKEFAERFCEKFAEEQRLRMFYKIEDFVAHNKLEQAERLAGRIPNYDEYMRIRYGVTGVRMFTLLLEITQQTVLPACVMDSPEMEEIIKECNFIIIVINDILSLKKEIATDCVVNLVPVLYKAGQPLEEIVPYLTEEMHASRDRLDSTAEKLDAMTRHDPELNRSLMAFIDGIRTMDTGTLEYSIEAPRYGIRQYLQPDGTLEIFL</sequence>
<dbReference type="STRING" id="1230097.A0A423WAP8"/>
<dbReference type="InterPro" id="IPR008949">
    <property type="entry name" value="Isoprenoid_synthase_dom_sf"/>
</dbReference>
<reference evidence="5 6" key="1">
    <citation type="submission" date="2015-09" db="EMBL/GenBank/DDBJ databases">
        <title>Host preference determinants of Valsa canker pathogens revealed by comparative genomics.</title>
        <authorList>
            <person name="Yin Z."/>
            <person name="Huang L."/>
        </authorList>
    </citation>
    <scope>NUCLEOTIDE SEQUENCE [LARGE SCALE GENOMIC DNA]</scope>
    <source>
        <strain evidence="5 6">SXYLt</strain>
    </source>
</reference>
<dbReference type="Proteomes" id="UP000285146">
    <property type="component" value="Unassembled WGS sequence"/>
</dbReference>
<dbReference type="SUPFAM" id="SSF48576">
    <property type="entry name" value="Terpenoid synthases"/>
    <property type="match status" value="1"/>
</dbReference>
<dbReference type="PANTHER" id="PTHR35201">
    <property type="entry name" value="TERPENE SYNTHASE"/>
    <property type="match status" value="1"/>
</dbReference>
<evidence type="ECO:0000256" key="4">
    <source>
        <dbReference type="RuleBase" id="RU366034"/>
    </source>
</evidence>